<sequence>MSTKAYAAHSAGQKLAPFALQRRAVGPEDVRIDILHCGVCHSDLHTVRGDWPGIRFPVVPGHEIVGRVAAVGDSVSRFRPGDIAGVGCMVGSCLRCDSCCEGLEQYCDHGFVQTYGGNIFGGGETTYGGYATDIVVDQRFVLSVTHKGDLAGVAPLLCAGITCWSPLRRWRAGPGSRVGVVGIGGLGHMGVKLAAALGAHVVAFTSSEGKRREALSLGAHEVAVSRYPEEMRAHANSLDLLLDTVAAPHDLDTYSQLLKRDGTMVLVGIPERPHPPIGVVNLIIKRRAIAGSAFGGIAETQEMLDFCAERNITADVEPISIQDVETAYERLQRSDVRYRFVIDIASLRDELLHAWRS</sequence>
<dbReference type="CDD" id="cd05283">
    <property type="entry name" value="CAD1"/>
    <property type="match status" value="1"/>
</dbReference>
<dbReference type="EMBL" id="JABEPP010000001">
    <property type="protein sequence ID" value="NNM71621.1"/>
    <property type="molecule type" value="Genomic_DNA"/>
</dbReference>
<dbReference type="PROSITE" id="PS00059">
    <property type="entry name" value="ADH_ZINC"/>
    <property type="match status" value="1"/>
</dbReference>
<dbReference type="InterPro" id="IPR013154">
    <property type="entry name" value="ADH-like_N"/>
</dbReference>
<evidence type="ECO:0000313" key="8">
    <source>
        <dbReference type="Proteomes" id="UP000564885"/>
    </source>
</evidence>
<dbReference type="InterPro" id="IPR011032">
    <property type="entry name" value="GroES-like_sf"/>
</dbReference>
<organism evidence="7 8">
    <name type="scientific">Enterovirga aerilata</name>
    <dbReference type="NCBI Taxonomy" id="2730920"/>
    <lineage>
        <taxon>Bacteria</taxon>
        <taxon>Pseudomonadati</taxon>
        <taxon>Pseudomonadota</taxon>
        <taxon>Alphaproteobacteria</taxon>
        <taxon>Hyphomicrobiales</taxon>
        <taxon>Methylobacteriaceae</taxon>
        <taxon>Enterovirga</taxon>
    </lineage>
</organism>
<feature type="domain" description="Enoyl reductase (ER)" evidence="6">
    <location>
        <begin position="12"/>
        <end position="342"/>
    </location>
</feature>
<keyword evidence="3 5" id="KW-0862">Zinc</keyword>
<keyword evidence="4" id="KW-0560">Oxidoreductase</keyword>
<evidence type="ECO:0000256" key="2">
    <source>
        <dbReference type="ARBA" id="ARBA00022723"/>
    </source>
</evidence>
<comment type="similarity">
    <text evidence="5">Belongs to the zinc-containing alcohol dehydrogenase family.</text>
</comment>
<keyword evidence="2 5" id="KW-0479">Metal-binding</keyword>
<evidence type="ECO:0000256" key="1">
    <source>
        <dbReference type="ARBA" id="ARBA00001947"/>
    </source>
</evidence>
<evidence type="ECO:0000256" key="3">
    <source>
        <dbReference type="ARBA" id="ARBA00022833"/>
    </source>
</evidence>
<keyword evidence="8" id="KW-1185">Reference proteome</keyword>
<evidence type="ECO:0000256" key="4">
    <source>
        <dbReference type="ARBA" id="ARBA00023002"/>
    </source>
</evidence>
<protein>
    <submittedName>
        <fullName evidence="7">NAD(P)-dependent alcohol dehydrogenase</fullName>
    </submittedName>
</protein>
<comment type="cofactor">
    <cofactor evidence="1 5">
        <name>Zn(2+)</name>
        <dbReference type="ChEBI" id="CHEBI:29105"/>
    </cofactor>
</comment>
<proteinExistence type="inferred from homology"/>
<dbReference type="Pfam" id="PF08240">
    <property type="entry name" value="ADH_N"/>
    <property type="match status" value="1"/>
</dbReference>
<dbReference type="Gene3D" id="3.90.180.10">
    <property type="entry name" value="Medium-chain alcohol dehydrogenases, catalytic domain"/>
    <property type="match status" value="1"/>
</dbReference>
<dbReference type="InterPro" id="IPR036291">
    <property type="entry name" value="NAD(P)-bd_dom_sf"/>
</dbReference>
<dbReference type="SMART" id="SM00829">
    <property type="entry name" value="PKS_ER"/>
    <property type="match status" value="1"/>
</dbReference>
<dbReference type="Proteomes" id="UP000564885">
    <property type="component" value="Unassembled WGS sequence"/>
</dbReference>
<name>A0A849I2P0_9HYPH</name>
<dbReference type="RefSeq" id="WP_171217061.1">
    <property type="nucleotide sequence ID" value="NZ_JABEPP010000001.1"/>
</dbReference>
<dbReference type="AlphaFoldDB" id="A0A849I2P0"/>
<dbReference type="SUPFAM" id="SSF50129">
    <property type="entry name" value="GroES-like"/>
    <property type="match status" value="1"/>
</dbReference>
<dbReference type="GO" id="GO:0008270">
    <property type="term" value="F:zinc ion binding"/>
    <property type="evidence" value="ECO:0007669"/>
    <property type="project" value="InterPro"/>
</dbReference>
<reference evidence="7 8" key="1">
    <citation type="submission" date="2020-04" db="EMBL/GenBank/DDBJ databases">
        <title>Enterovirga sp. isolate from soil.</title>
        <authorList>
            <person name="Chea S."/>
            <person name="Kim D.-U."/>
        </authorList>
    </citation>
    <scope>NUCLEOTIDE SEQUENCE [LARGE SCALE GENOMIC DNA]</scope>
    <source>
        <strain evidence="7 8">DB1703</strain>
    </source>
</reference>
<dbReference type="Pfam" id="PF00107">
    <property type="entry name" value="ADH_zinc_N"/>
    <property type="match status" value="1"/>
</dbReference>
<dbReference type="SUPFAM" id="SSF51735">
    <property type="entry name" value="NAD(P)-binding Rossmann-fold domains"/>
    <property type="match status" value="1"/>
</dbReference>
<gene>
    <name evidence="7" type="ORF">HJG44_04305</name>
</gene>
<evidence type="ECO:0000259" key="6">
    <source>
        <dbReference type="SMART" id="SM00829"/>
    </source>
</evidence>
<dbReference type="InterPro" id="IPR047109">
    <property type="entry name" value="CAD-like"/>
</dbReference>
<dbReference type="PANTHER" id="PTHR42683">
    <property type="entry name" value="ALDEHYDE REDUCTASE"/>
    <property type="match status" value="1"/>
</dbReference>
<evidence type="ECO:0000313" key="7">
    <source>
        <dbReference type="EMBL" id="NNM71621.1"/>
    </source>
</evidence>
<accession>A0A849I2P0</accession>
<comment type="caution">
    <text evidence="7">The sequence shown here is derived from an EMBL/GenBank/DDBJ whole genome shotgun (WGS) entry which is preliminary data.</text>
</comment>
<dbReference type="InterPro" id="IPR002328">
    <property type="entry name" value="ADH_Zn_CS"/>
</dbReference>
<dbReference type="InterPro" id="IPR020843">
    <property type="entry name" value="ER"/>
</dbReference>
<dbReference type="FunFam" id="3.40.50.720:FF:000022">
    <property type="entry name" value="Cinnamyl alcohol dehydrogenase"/>
    <property type="match status" value="1"/>
</dbReference>
<dbReference type="InterPro" id="IPR013149">
    <property type="entry name" value="ADH-like_C"/>
</dbReference>
<dbReference type="Gene3D" id="3.40.50.720">
    <property type="entry name" value="NAD(P)-binding Rossmann-like Domain"/>
    <property type="match status" value="1"/>
</dbReference>
<evidence type="ECO:0000256" key="5">
    <source>
        <dbReference type="RuleBase" id="RU361277"/>
    </source>
</evidence>
<dbReference type="GO" id="GO:0008106">
    <property type="term" value="F:alcohol dehydrogenase (NADP+) activity"/>
    <property type="evidence" value="ECO:0007669"/>
    <property type="project" value="UniProtKB-ARBA"/>
</dbReference>